<evidence type="ECO:0000256" key="5">
    <source>
        <dbReference type="ARBA" id="ARBA00022989"/>
    </source>
</evidence>
<dbReference type="Proteomes" id="UP000481043">
    <property type="component" value="Unassembled WGS sequence"/>
</dbReference>
<feature type="transmembrane region" description="Helical" evidence="7">
    <location>
        <begin position="330"/>
        <end position="349"/>
    </location>
</feature>
<dbReference type="GO" id="GO:0006865">
    <property type="term" value="P:amino acid transport"/>
    <property type="evidence" value="ECO:0007669"/>
    <property type="project" value="UniProtKB-KW"/>
</dbReference>
<feature type="domain" description="Amino acid permease/ SLC12A" evidence="8">
    <location>
        <begin position="17"/>
        <end position="389"/>
    </location>
</feature>
<feature type="transmembrane region" description="Helical" evidence="7">
    <location>
        <begin position="285"/>
        <end position="309"/>
    </location>
</feature>
<dbReference type="Gene3D" id="1.20.1740.10">
    <property type="entry name" value="Amino acid/polyamine transporter I"/>
    <property type="match status" value="1"/>
</dbReference>
<protein>
    <submittedName>
        <fullName evidence="9">Amino acid permease</fullName>
    </submittedName>
</protein>
<dbReference type="PANTHER" id="PTHR43495">
    <property type="entry name" value="GABA PERMEASE"/>
    <property type="match status" value="1"/>
</dbReference>
<feature type="transmembrane region" description="Helical" evidence="7">
    <location>
        <begin position="355"/>
        <end position="375"/>
    </location>
</feature>
<dbReference type="AlphaFoldDB" id="A0A6M0QC40"/>
<comment type="subcellular location">
    <subcellularLocation>
        <location evidence="1">Cell membrane</location>
        <topology evidence="1">Multi-pass membrane protein</topology>
    </subcellularLocation>
</comment>
<feature type="transmembrane region" description="Helical" evidence="7">
    <location>
        <begin position="411"/>
        <end position="430"/>
    </location>
</feature>
<feature type="transmembrane region" description="Helical" evidence="7">
    <location>
        <begin position="150"/>
        <end position="171"/>
    </location>
</feature>
<comment type="caution">
    <text evidence="9">The sequence shown here is derived from an EMBL/GenBank/DDBJ whole genome shotgun (WGS) entry which is preliminary data.</text>
</comment>
<evidence type="ECO:0000256" key="2">
    <source>
        <dbReference type="ARBA" id="ARBA00022448"/>
    </source>
</evidence>
<feature type="transmembrane region" description="Helical" evidence="7">
    <location>
        <begin position="12"/>
        <end position="36"/>
    </location>
</feature>
<gene>
    <name evidence="9" type="ORF">G4D63_19680</name>
</gene>
<evidence type="ECO:0000313" key="9">
    <source>
        <dbReference type="EMBL" id="NEY73924.1"/>
    </source>
</evidence>
<sequence>MKSQVKKGHMSWWQLSLLGVGCTIGTGFFLGSSIAIQKSGTAVLIPFLLAAIGTYIVYDALAKMSVEHPDKGSFRSYAKKAFGRWAGFSNGWVYWFSEVLIMGSQLIALGLFTQYWFPSIPLWILTSIYGVLGLLVILTGMNGFEKIENIFGVVKTAAIVMFILVAIFLLFKGTGEQAEQGTILQYYGDFFSEGIKGVWLALLYAFYAFGGVEVMGLLVIDLKKPKDAPKSGRIMIIVLTCIYILSIGLALAIASWKDVNSNESPFVTALDTFQLPYITDVLNGILIIAGFSTMVAALYAVITIIVTLAEDHDAPVFLAKKGKLKIPLPAFLFTAGGLLGSIIIALLLPEKIFEYITTAAGLMLLYNWLFILVTYTKLMKQSVWEKVKILIGILLILVTVTGTLGEKVSRLGFFVSLLFIVIIGFATLIMRKKWAGQEHAS</sequence>
<keyword evidence="6 7" id="KW-0472">Membrane</keyword>
<dbReference type="InterPro" id="IPR004841">
    <property type="entry name" value="AA-permease/SLC12A_dom"/>
</dbReference>
<keyword evidence="5 7" id="KW-1133">Transmembrane helix</keyword>
<dbReference type="PROSITE" id="PS51257">
    <property type="entry name" value="PROKAR_LIPOPROTEIN"/>
    <property type="match status" value="1"/>
</dbReference>
<dbReference type="PANTHER" id="PTHR43495:SF5">
    <property type="entry name" value="GAMMA-AMINOBUTYRIC ACID PERMEASE"/>
    <property type="match status" value="1"/>
</dbReference>
<keyword evidence="4" id="KW-0029">Amino-acid transport</keyword>
<feature type="transmembrane region" description="Helical" evidence="7">
    <location>
        <begin position="82"/>
        <end position="108"/>
    </location>
</feature>
<dbReference type="Pfam" id="PF00324">
    <property type="entry name" value="AA_permease"/>
    <property type="match status" value="1"/>
</dbReference>
<keyword evidence="3 7" id="KW-0812">Transmembrane</keyword>
<evidence type="ECO:0000256" key="6">
    <source>
        <dbReference type="ARBA" id="ARBA00023136"/>
    </source>
</evidence>
<keyword evidence="2" id="KW-0813">Transport</keyword>
<evidence type="ECO:0000256" key="7">
    <source>
        <dbReference type="SAM" id="Phobius"/>
    </source>
</evidence>
<feature type="transmembrane region" description="Helical" evidence="7">
    <location>
        <begin position="120"/>
        <end position="138"/>
    </location>
</feature>
<accession>A0A6M0QC40</accession>
<keyword evidence="10" id="KW-1185">Reference proteome</keyword>
<feature type="transmembrane region" description="Helical" evidence="7">
    <location>
        <begin position="198"/>
        <end position="222"/>
    </location>
</feature>
<evidence type="ECO:0000313" key="10">
    <source>
        <dbReference type="Proteomes" id="UP000481043"/>
    </source>
</evidence>
<feature type="transmembrane region" description="Helical" evidence="7">
    <location>
        <begin position="387"/>
        <end position="405"/>
    </location>
</feature>
<name>A0A6M0QC40_9BACI</name>
<dbReference type="GO" id="GO:0005886">
    <property type="term" value="C:plasma membrane"/>
    <property type="evidence" value="ECO:0007669"/>
    <property type="project" value="UniProtKB-SubCell"/>
</dbReference>
<dbReference type="PIRSF" id="PIRSF006060">
    <property type="entry name" value="AA_transporter"/>
    <property type="match status" value="1"/>
</dbReference>
<dbReference type="EMBL" id="JAAIWM010000011">
    <property type="protein sequence ID" value="NEY73924.1"/>
    <property type="molecule type" value="Genomic_DNA"/>
</dbReference>
<evidence type="ECO:0000256" key="3">
    <source>
        <dbReference type="ARBA" id="ARBA00022692"/>
    </source>
</evidence>
<reference evidence="9 10" key="1">
    <citation type="submission" date="2020-02" db="EMBL/GenBank/DDBJ databases">
        <title>Bacillus aquiflavi sp. nov., isolated from yellow water of strong flavor Chinese baijiu in Yibin region of China.</title>
        <authorList>
            <person name="Xie J."/>
        </authorList>
    </citation>
    <scope>NUCLEOTIDE SEQUENCE [LARGE SCALE GENOMIC DNA]</scope>
    <source>
        <strain evidence="9 10">SA4</strain>
    </source>
</reference>
<dbReference type="RefSeq" id="WP_163181791.1">
    <property type="nucleotide sequence ID" value="NZ_JAAIWM010000011.1"/>
</dbReference>
<evidence type="ECO:0000256" key="4">
    <source>
        <dbReference type="ARBA" id="ARBA00022970"/>
    </source>
</evidence>
<feature type="transmembrane region" description="Helical" evidence="7">
    <location>
        <begin position="234"/>
        <end position="256"/>
    </location>
</feature>
<feature type="transmembrane region" description="Helical" evidence="7">
    <location>
        <begin position="42"/>
        <end position="61"/>
    </location>
</feature>
<evidence type="ECO:0000259" key="8">
    <source>
        <dbReference type="Pfam" id="PF00324"/>
    </source>
</evidence>
<dbReference type="GO" id="GO:0055085">
    <property type="term" value="P:transmembrane transport"/>
    <property type="evidence" value="ECO:0007669"/>
    <property type="project" value="InterPro"/>
</dbReference>
<proteinExistence type="predicted"/>
<organism evidence="9 10">
    <name type="scientific">Bacillus mesophilus</name>
    <dbReference type="NCBI Taxonomy" id="1808955"/>
    <lineage>
        <taxon>Bacteria</taxon>
        <taxon>Bacillati</taxon>
        <taxon>Bacillota</taxon>
        <taxon>Bacilli</taxon>
        <taxon>Bacillales</taxon>
        <taxon>Bacillaceae</taxon>
        <taxon>Bacillus</taxon>
    </lineage>
</organism>
<evidence type="ECO:0000256" key="1">
    <source>
        <dbReference type="ARBA" id="ARBA00004651"/>
    </source>
</evidence>